<dbReference type="AlphaFoldDB" id="A0A646KMM0"/>
<evidence type="ECO:0000313" key="4">
    <source>
        <dbReference type="Proteomes" id="UP000419138"/>
    </source>
</evidence>
<dbReference type="RefSeq" id="WP_153524878.1">
    <property type="nucleotide sequence ID" value="NZ_JBEPDZ010000032.1"/>
</dbReference>
<proteinExistence type="predicted"/>
<keyword evidence="4" id="KW-1185">Reference proteome</keyword>
<keyword evidence="2" id="KW-0472">Membrane</keyword>
<dbReference type="Proteomes" id="UP000419138">
    <property type="component" value="Unassembled WGS sequence"/>
</dbReference>
<dbReference type="CDD" id="cd00093">
    <property type="entry name" value="HTH_XRE"/>
    <property type="match status" value="1"/>
</dbReference>
<dbReference type="InterPro" id="IPR001387">
    <property type="entry name" value="Cro/C1-type_HTH"/>
</dbReference>
<evidence type="ECO:0000256" key="1">
    <source>
        <dbReference type="SAM" id="MobiDB-lite"/>
    </source>
</evidence>
<comment type="caution">
    <text evidence="3">The sequence shown here is derived from an EMBL/GenBank/DDBJ whole genome shotgun (WGS) entry which is preliminary data.</text>
</comment>
<organism evidence="3 4">
    <name type="scientific">Streptomyces jumonjinensis</name>
    <dbReference type="NCBI Taxonomy" id="1945"/>
    <lineage>
        <taxon>Bacteria</taxon>
        <taxon>Bacillati</taxon>
        <taxon>Actinomycetota</taxon>
        <taxon>Actinomycetes</taxon>
        <taxon>Kitasatosporales</taxon>
        <taxon>Streptomycetaceae</taxon>
        <taxon>Streptomyces</taxon>
    </lineage>
</organism>
<sequence length="297" mass="32302">MGAHGEFTPRGVRSSAEYVALLRRLKEESGLTFRQLEERAAERGEVLARSTLAQALRQDTLPRAEVVVAFLRACGEDRDLGVWLEIWSRIGVDRPPNGAVEPRPRSAPALRGRSVIAAAMALALVTVAVAAYLLGRAGAETRRTDAQDGSTPRGTPGPTRQECRGEECKGRHPEPYGCFRDMRKLGSVDHQSGKLELFRSPSCQAIWAQAVHPRRTKVVAAYVRTDGGGTLYMAGDELLKDSVDPAGTLYTSMLPQKVPSYAKVCFTYETFEVCVDSDGDSLVKPMPMPSPSASRGL</sequence>
<evidence type="ECO:0000313" key="3">
    <source>
        <dbReference type="EMBL" id="MQT03330.1"/>
    </source>
</evidence>
<keyword evidence="2" id="KW-1133">Transmembrane helix</keyword>
<dbReference type="EMBL" id="VCLA01000168">
    <property type="protein sequence ID" value="MQT03330.1"/>
    <property type="molecule type" value="Genomic_DNA"/>
</dbReference>
<reference evidence="3 4" key="1">
    <citation type="submission" date="2019-05" db="EMBL/GenBank/DDBJ databases">
        <title>Comparative genomics and metabolomics analyses of clavulanic acid producing Streptomyces species provides insight into specialized metabolism and evolution of beta-lactam biosynthetic gene clusters.</title>
        <authorList>
            <person name="Moore M.A."/>
            <person name="Cruz-Morales P."/>
            <person name="Barona Gomez F."/>
            <person name="Kapil T."/>
        </authorList>
    </citation>
    <scope>NUCLEOTIDE SEQUENCE [LARGE SCALE GENOMIC DNA]</scope>
    <source>
        <strain evidence="3 4">NRRL 5741</strain>
    </source>
</reference>
<dbReference type="InterPro" id="IPR021224">
    <property type="entry name" value="DUF2690"/>
</dbReference>
<keyword evidence="2" id="KW-0812">Transmembrane</keyword>
<accession>A0A646KMM0</accession>
<feature type="transmembrane region" description="Helical" evidence="2">
    <location>
        <begin position="115"/>
        <end position="134"/>
    </location>
</feature>
<protein>
    <submittedName>
        <fullName evidence="3">DUF2690 domain-containing protein</fullName>
    </submittedName>
</protein>
<gene>
    <name evidence="3" type="ORF">FF041_25005</name>
</gene>
<dbReference type="OrthoDB" id="3406160at2"/>
<name>A0A646KMM0_STRJU</name>
<evidence type="ECO:0000256" key="2">
    <source>
        <dbReference type="SAM" id="Phobius"/>
    </source>
</evidence>
<feature type="region of interest" description="Disordered" evidence="1">
    <location>
        <begin position="140"/>
        <end position="169"/>
    </location>
</feature>
<dbReference type="Pfam" id="PF10901">
    <property type="entry name" value="DUF2690"/>
    <property type="match status" value="1"/>
</dbReference>